<dbReference type="InterPro" id="IPR014174">
    <property type="entry name" value="CRISPR-assoc_prot_Cas6/Cmx6"/>
</dbReference>
<protein>
    <submittedName>
        <fullName evidence="3">CRISPR-associated protein Cas6, subtype MYXAN</fullName>
    </submittedName>
</protein>
<evidence type="ECO:0000313" key="2">
    <source>
        <dbReference type="EMBL" id="VFJ92867.1"/>
    </source>
</evidence>
<gene>
    <name evidence="1" type="ORF">BECKH772A_GA0070896_100351</name>
    <name evidence="2" type="ORF">BECKH772B_GA0070898_100351</name>
    <name evidence="3" type="ORF">BECKH772C_GA0070978_100341</name>
</gene>
<evidence type="ECO:0000313" key="3">
    <source>
        <dbReference type="EMBL" id="VFJ99673.1"/>
    </source>
</evidence>
<accession>A0A450V4F4</accession>
<reference evidence="3" key="1">
    <citation type="submission" date="2019-02" db="EMBL/GenBank/DDBJ databases">
        <authorList>
            <person name="Gruber-Vodicka R. H."/>
            <person name="Seah K. B. B."/>
        </authorList>
    </citation>
    <scope>NUCLEOTIDE SEQUENCE</scope>
    <source>
        <strain evidence="3">BECK_SA2B12</strain>
        <strain evidence="1">BECK_SA2B15</strain>
        <strain evidence="2">BECK_SA2B20</strain>
    </source>
</reference>
<dbReference type="EMBL" id="CAADFG010000035">
    <property type="protein sequence ID" value="VFJ91826.1"/>
    <property type="molecule type" value="Genomic_DNA"/>
</dbReference>
<organism evidence="3">
    <name type="scientific">Candidatus Kentrum eta</name>
    <dbReference type="NCBI Taxonomy" id="2126337"/>
    <lineage>
        <taxon>Bacteria</taxon>
        <taxon>Pseudomonadati</taxon>
        <taxon>Pseudomonadota</taxon>
        <taxon>Gammaproteobacteria</taxon>
        <taxon>Candidatus Kentrum</taxon>
    </lineage>
</organism>
<dbReference type="Pfam" id="PF09559">
    <property type="entry name" value="Cas6"/>
    <property type="match status" value="1"/>
</dbReference>
<evidence type="ECO:0000313" key="1">
    <source>
        <dbReference type="EMBL" id="VFJ91826.1"/>
    </source>
</evidence>
<name>A0A450V4F4_9GAMM</name>
<dbReference type="AlphaFoldDB" id="A0A450V4F4"/>
<dbReference type="EMBL" id="CAADFJ010000034">
    <property type="protein sequence ID" value="VFJ99673.1"/>
    <property type="molecule type" value="Genomic_DNA"/>
</dbReference>
<dbReference type="NCBIfam" id="TIGR02807">
    <property type="entry name" value="cas6_cmx6"/>
    <property type="match status" value="1"/>
</dbReference>
<dbReference type="EMBL" id="CAADFI010000035">
    <property type="protein sequence ID" value="VFJ92867.1"/>
    <property type="molecule type" value="Genomic_DNA"/>
</dbReference>
<proteinExistence type="predicted"/>
<sequence length="229" mass="25520">MLWLEESEKDGIQSANPSQMLDYAYRIQCHNLPVEHAYLLAEAIRAILPWISDEPSVGIHSIHVADSGNGWIRPTGENCKNLLYLSRRTRLVLRLSNDLISKAQNLEGATLIIDGNTLVVEKGKEKPLLPSSTLFARYIVMEEHDEETQFVSYLVNQLQHLNISPRKILCGQSHAIPTPKALIHTRSALIAELNPAESLRLQQSGIGPNRQLGCGLFIPHKDIAPVSKP</sequence>